<feature type="transmembrane region" description="Helical" evidence="1">
    <location>
        <begin position="162"/>
        <end position="180"/>
    </location>
</feature>
<dbReference type="PATRIC" id="fig|570277.3.peg.1777"/>
<organism evidence="2 3">
    <name type="scientific">Endozoicomonas montiporae CL-33</name>
    <dbReference type="NCBI Taxonomy" id="570277"/>
    <lineage>
        <taxon>Bacteria</taxon>
        <taxon>Pseudomonadati</taxon>
        <taxon>Pseudomonadota</taxon>
        <taxon>Gammaproteobacteria</taxon>
        <taxon>Oceanospirillales</taxon>
        <taxon>Endozoicomonadaceae</taxon>
        <taxon>Endozoicomonas</taxon>
    </lineage>
</organism>
<dbReference type="InterPro" id="IPR036259">
    <property type="entry name" value="MFS_trans_sf"/>
</dbReference>
<dbReference type="SUPFAM" id="SSF103473">
    <property type="entry name" value="MFS general substrate transporter"/>
    <property type="match status" value="1"/>
</dbReference>
<name>A0A142BAM2_9GAMM</name>
<accession>A0A142BAM2</accession>
<evidence type="ECO:0000313" key="3">
    <source>
        <dbReference type="Proteomes" id="UP000071065"/>
    </source>
</evidence>
<gene>
    <name evidence="2" type="primary">terC</name>
    <name evidence="2" type="ORF">EZMO1_1647</name>
</gene>
<dbReference type="RefSeq" id="WP_222842212.1">
    <property type="nucleotide sequence ID" value="NZ_CP013251.1"/>
</dbReference>
<dbReference type="AlphaFoldDB" id="A0A142BAM2"/>
<keyword evidence="1" id="KW-0472">Membrane</keyword>
<keyword evidence="1" id="KW-1133">Transmembrane helix</keyword>
<feature type="transmembrane region" description="Helical" evidence="1">
    <location>
        <begin position="20"/>
        <end position="45"/>
    </location>
</feature>
<reference evidence="2 3" key="1">
    <citation type="journal article" date="2016" name="Front. Microbiol.">
        <title>Genomic Insight into the Host-Endosymbiont Relationship of Endozoicomonas montiporae CL-33(T) with its Coral Host.</title>
        <authorList>
            <person name="Ding J.-Y."/>
            <person name="Shiu J.-H."/>
            <person name="Chen W.-M."/>
            <person name="Chiang Y.-R."/>
            <person name="Tang S.-L."/>
        </authorList>
    </citation>
    <scope>NUCLEOTIDE SEQUENCE [LARGE SCALE GENOMIC DNA]</scope>
    <source>
        <strain evidence="2 3">CL-33</strain>
    </source>
</reference>
<sequence length="245" mass="27222">MDSVFSLPTLEMLLTPEPWIALATLALLEIILGIDNIIFITIVVDRLPKKQQARARYIGLLLAMMTRIALLLSIAWIMGLTASWFTVFGHDVSGRDIILFGGGLFLLAKSTHEIHNCFEPEEEATPSLLKRGFFFTLIQIALLDIVFSLDSVITAVGLADDVWVMVAAIMIAVGVMMFAAGPIGRFVSNNPTFKMLALSFLILIGVSLMAEGMDFHIPKGYIYFAMAFSLMVEMLNRRMNQKRSQ</sequence>
<keyword evidence="1" id="KW-0812">Transmembrane</keyword>
<dbReference type="KEGG" id="emp:EZMO1_1647"/>
<dbReference type="GO" id="GO:0005886">
    <property type="term" value="C:plasma membrane"/>
    <property type="evidence" value="ECO:0007669"/>
    <property type="project" value="TreeGrafter"/>
</dbReference>
<proteinExistence type="predicted"/>
<evidence type="ECO:0000256" key="1">
    <source>
        <dbReference type="SAM" id="Phobius"/>
    </source>
</evidence>
<dbReference type="STRING" id="570277.EZMO1_1647"/>
<dbReference type="InterPro" id="IPR005496">
    <property type="entry name" value="Integral_membrane_TerC"/>
</dbReference>
<dbReference type="PANTHER" id="PTHR30060">
    <property type="entry name" value="INNER MEMBRANE PROTEIN"/>
    <property type="match status" value="1"/>
</dbReference>
<feature type="transmembrane region" description="Helical" evidence="1">
    <location>
        <begin position="192"/>
        <end position="210"/>
    </location>
</feature>
<dbReference type="Pfam" id="PF03741">
    <property type="entry name" value="TerC"/>
    <property type="match status" value="1"/>
</dbReference>
<dbReference type="PANTHER" id="PTHR30060:SF0">
    <property type="entry name" value="COILED-COIL PROTEIN (DUF2040)-RELATED"/>
    <property type="match status" value="1"/>
</dbReference>
<protein>
    <submittedName>
        <fullName evidence="2">Integral membrane protein TerC</fullName>
    </submittedName>
</protein>
<dbReference type="Proteomes" id="UP000071065">
    <property type="component" value="Chromosome"/>
</dbReference>
<feature type="transmembrane region" description="Helical" evidence="1">
    <location>
        <begin position="216"/>
        <end position="235"/>
    </location>
</feature>
<feature type="transmembrane region" description="Helical" evidence="1">
    <location>
        <begin position="57"/>
        <end position="80"/>
    </location>
</feature>
<dbReference type="EMBL" id="CP013251">
    <property type="protein sequence ID" value="AMO55798.1"/>
    <property type="molecule type" value="Genomic_DNA"/>
</dbReference>
<evidence type="ECO:0000313" key="2">
    <source>
        <dbReference type="EMBL" id="AMO55798.1"/>
    </source>
</evidence>